<dbReference type="Proteomes" id="UP000023152">
    <property type="component" value="Unassembled WGS sequence"/>
</dbReference>
<organism evidence="1 2">
    <name type="scientific">Reticulomyxa filosa</name>
    <dbReference type="NCBI Taxonomy" id="46433"/>
    <lineage>
        <taxon>Eukaryota</taxon>
        <taxon>Sar</taxon>
        <taxon>Rhizaria</taxon>
        <taxon>Retaria</taxon>
        <taxon>Foraminifera</taxon>
        <taxon>Monothalamids</taxon>
        <taxon>Reticulomyxidae</taxon>
        <taxon>Reticulomyxa</taxon>
    </lineage>
</organism>
<reference evidence="1 2" key="1">
    <citation type="journal article" date="2013" name="Curr. Biol.">
        <title>The Genome of the Foraminiferan Reticulomyxa filosa.</title>
        <authorList>
            <person name="Glockner G."/>
            <person name="Hulsmann N."/>
            <person name="Schleicher M."/>
            <person name="Noegel A.A."/>
            <person name="Eichinger L."/>
            <person name="Gallinger C."/>
            <person name="Pawlowski J."/>
            <person name="Sierra R."/>
            <person name="Euteneuer U."/>
            <person name="Pillet L."/>
            <person name="Moustafa A."/>
            <person name="Platzer M."/>
            <person name="Groth M."/>
            <person name="Szafranski K."/>
            <person name="Schliwa M."/>
        </authorList>
    </citation>
    <scope>NUCLEOTIDE SEQUENCE [LARGE SCALE GENOMIC DNA]</scope>
</reference>
<protein>
    <submittedName>
        <fullName evidence="1">Uncharacterized protein</fullName>
    </submittedName>
</protein>
<dbReference type="AlphaFoldDB" id="X6NTY5"/>
<gene>
    <name evidence="1" type="ORF">RFI_07736</name>
</gene>
<evidence type="ECO:0000313" key="1">
    <source>
        <dbReference type="EMBL" id="ETO29383.1"/>
    </source>
</evidence>
<keyword evidence="2" id="KW-1185">Reference proteome</keyword>
<dbReference type="EMBL" id="ASPP01006089">
    <property type="protein sequence ID" value="ETO29383.1"/>
    <property type="molecule type" value="Genomic_DNA"/>
</dbReference>
<proteinExistence type="predicted"/>
<sequence>GKGREEEQTQTNKNKKNDRRYQLRVLNKPQQLIEDEDIFYKEVKPKSNYLEYEIGLYDSHNKMMKLTDREIAIECSVCFEDKSIVLGDVCAQMKCGLLQVKSPPIQTSCNGGSGHVYSDKSLLHQIDNATGKCVIPLRVEHTSSKHSDRKFRIRFAADTNSTPFNLDIAPAYTDTFLVRTKINKYRLPGYVEFVVFFFSQEIPL</sequence>
<accession>X6NTY5</accession>
<evidence type="ECO:0000313" key="2">
    <source>
        <dbReference type="Proteomes" id="UP000023152"/>
    </source>
</evidence>
<name>X6NTY5_RETFI</name>
<comment type="caution">
    <text evidence="1">The sequence shown here is derived from an EMBL/GenBank/DDBJ whole genome shotgun (WGS) entry which is preliminary data.</text>
</comment>
<feature type="non-terminal residue" evidence="1">
    <location>
        <position position="1"/>
    </location>
</feature>